<gene>
    <name evidence="3" type="ORF">C1J01_10445</name>
</gene>
<dbReference type="PROSITE" id="PS51318">
    <property type="entry name" value="TAT"/>
    <property type="match status" value="1"/>
</dbReference>
<accession>A0A2W2ETJ4</accession>
<dbReference type="RefSeq" id="WP_111178610.1">
    <property type="nucleotide sequence ID" value="NZ_POUD01000030.1"/>
</dbReference>
<dbReference type="AlphaFoldDB" id="A0A2W2ETJ4"/>
<keyword evidence="2" id="KW-0732">Signal</keyword>
<name>A0A2W2ETJ4_9ACTN</name>
<evidence type="ECO:0000256" key="2">
    <source>
        <dbReference type="SAM" id="SignalP"/>
    </source>
</evidence>
<feature type="chain" id="PRO_5016135802" description="Twin-arginine translocation signal domain-containing protein" evidence="2">
    <location>
        <begin position="27"/>
        <end position="227"/>
    </location>
</feature>
<feature type="compositionally biased region" description="Basic and acidic residues" evidence="1">
    <location>
        <begin position="214"/>
        <end position="227"/>
    </location>
</feature>
<keyword evidence="4" id="KW-1185">Reference proteome</keyword>
<protein>
    <recommendedName>
        <fullName evidence="5">Twin-arginine translocation signal domain-containing protein</fullName>
    </recommendedName>
</protein>
<dbReference type="Proteomes" id="UP000249304">
    <property type="component" value="Unassembled WGS sequence"/>
</dbReference>
<dbReference type="OrthoDB" id="3631190at2"/>
<proteinExistence type="predicted"/>
<organism evidence="3 4">
    <name type="scientific">Nonomuraea aridisoli</name>
    <dbReference type="NCBI Taxonomy" id="2070368"/>
    <lineage>
        <taxon>Bacteria</taxon>
        <taxon>Bacillati</taxon>
        <taxon>Actinomycetota</taxon>
        <taxon>Actinomycetes</taxon>
        <taxon>Streptosporangiales</taxon>
        <taxon>Streptosporangiaceae</taxon>
        <taxon>Nonomuraea</taxon>
    </lineage>
</organism>
<evidence type="ECO:0000313" key="3">
    <source>
        <dbReference type="EMBL" id="PZG20089.1"/>
    </source>
</evidence>
<comment type="caution">
    <text evidence="3">The sequence shown here is derived from an EMBL/GenBank/DDBJ whole genome shotgun (WGS) entry which is preliminary data.</text>
</comment>
<sequence>MITRRRFIAVAAGTGALTLAPGMMPAAVATAGSSKAGSWEWEGDVSANGWPIDPDKISTRTVEGSRAVAALRAGDVAVVLLHVARRWHYEIAPVDTPEGGGITAYTTDRTVGADFESNRLSGTAIAVHPTAYPLRGSEPLWPYQELVVRDILVDCEGTVQWGGDLDPVKVSHFHIAVRPESKALARVARRLRTDHHRATRPLAGAVADPATPERLSKARRLEQQQTG</sequence>
<feature type="region of interest" description="Disordered" evidence="1">
    <location>
        <begin position="194"/>
        <end position="227"/>
    </location>
</feature>
<evidence type="ECO:0008006" key="5">
    <source>
        <dbReference type="Google" id="ProtNLM"/>
    </source>
</evidence>
<feature type="signal peptide" evidence="2">
    <location>
        <begin position="1"/>
        <end position="26"/>
    </location>
</feature>
<evidence type="ECO:0000313" key="4">
    <source>
        <dbReference type="Proteomes" id="UP000249304"/>
    </source>
</evidence>
<evidence type="ECO:0000256" key="1">
    <source>
        <dbReference type="SAM" id="MobiDB-lite"/>
    </source>
</evidence>
<dbReference type="InterPro" id="IPR006311">
    <property type="entry name" value="TAT_signal"/>
</dbReference>
<reference evidence="3 4" key="1">
    <citation type="submission" date="2018-01" db="EMBL/GenBank/DDBJ databases">
        <title>Draft genome sequence of Nonomuraea sp. KC333.</title>
        <authorList>
            <person name="Sahin N."/>
            <person name="Saygin H."/>
            <person name="Ay H."/>
        </authorList>
    </citation>
    <scope>NUCLEOTIDE SEQUENCE [LARGE SCALE GENOMIC DNA]</scope>
    <source>
        <strain evidence="3 4">KC333</strain>
    </source>
</reference>
<dbReference type="EMBL" id="POUD01000030">
    <property type="protein sequence ID" value="PZG20089.1"/>
    <property type="molecule type" value="Genomic_DNA"/>
</dbReference>